<protein>
    <submittedName>
        <fullName evidence="3">ATP-dependent DNA helicase PIF1-like</fullName>
    </submittedName>
</protein>
<dbReference type="InterPro" id="IPR027417">
    <property type="entry name" value="P-loop_NTPase"/>
</dbReference>
<dbReference type="PANTHER" id="PTHR23274">
    <property type="entry name" value="DNA HELICASE-RELATED"/>
    <property type="match status" value="1"/>
</dbReference>
<dbReference type="Proteomes" id="UP000694864">
    <property type="component" value="Chromosome 16"/>
</dbReference>
<feature type="domain" description="DNA helicase Pif1-like 2B" evidence="1">
    <location>
        <begin position="120"/>
        <end position="166"/>
    </location>
</feature>
<accession>A0ABM0WPF0</accession>
<dbReference type="CDD" id="cd18809">
    <property type="entry name" value="SF1_C_RecD"/>
    <property type="match status" value="1"/>
</dbReference>
<evidence type="ECO:0000313" key="3">
    <source>
        <dbReference type="RefSeq" id="XP_010474141.1"/>
    </source>
</evidence>
<sequence>MRLRKAKNSQDADALSTFSKWLLDIGDGKINELNSGEVEIEIPEDLLIAACDNPIQAIVKQIYGTSFATMTDAKFFCERTILSPSNDDVDKINQYMLSQLPDSIETSDTSAYDDMIYTQEFLDSIHVSGLPNHVLTLRKGAPIMLIRNIDPKGRLFNGTRLIVTQMANHVIEARIVTGKRNVNDKVLIPRMFVLPSDVKFPFRMRRRQFSIALAFAITINKSQGQTLEHVGLYLPKPVFTHGQLYVAFSRVTSRK</sequence>
<evidence type="ECO:0000259" key="1">
    <source>
        <dbReference type="Pfam" id="PF21530"/>
    </source>
</evidence>
<gene>
    <name evidence="3" type="primary">LOC104753611</name>
</gene>
<keyword evidence="2" id="KW-1185">Reference proteome</keyword>
<proteinExistence type="predicted"/>
<reference evidence="3" key="2">
    <citation type="submission" date="2025-08" db="UniProtKB">
        <authorList>
            <consortium name="RefSeq"/>
        </authorList>
    </citation>
    <scope>IDENTIFICATION</scope>
    <source>
        <tissue evidence="3">Leaf</tissue>
    </source>
</reference>
<evidence type="ECO:0000313" key="2">
    <source>
        <dbReference type="Proteomes" id="UP000694864"/>
    </source>
</evidence>
<reference evidence="2" key="1">
    <citation type="journal article" date="2014" name="Nat. Commun.">
        <title>The emerging biofuel crop Camelina sativa retains a highly undifferentiated hexaploid genome structure.</title>
        <authorList>
            <person name="Kagale S."/>
            <person name="Koh C."/>
            <person name="Nixon J."/>
            <person name="Bollina V."/>
            <person name="Clarke W.E."/>
            <person name="Tuteja R."/>
            <person name="Spillane C."/>
            <person name="Robinson S.J."/>
            <person name="Links M.G."/>
            <person name="Clarke C."/>
            <person name="Higgins E.E."/>
            <person name="Huebert T."/>
            <person name="Sharpe A.G."/>
            <person name="Parkin I.A."/>
        </authorList>
    </citation>
    <scope>NUCLEOTIDE SEQUENCE [LARGE SCALE GENOMIC DNA]</scope>
    <source>
        <strain evidence="2">cv. DH55</strain>
    </source>
</reference>
<dbReference type="SUPFAM" id="SSF52540">
    <property type="entry name" value="P-loop containing nucleoside triphosphate hydrolases"/>
    <property type="match status" value="1"/>
</dbReference>
<dbReference type="Gene3D" id="3.40.50.300">
    <property type="entry name" value="P-loop containing nucleotide triphosphate hydrolases"/>
    <property type="match status" value="1"/>
</dbReference>
<name>A0ABM0WPF0_CAMSA</name>
<organism evidence="2 3">
    <name type="scientific">Camelina sativa</name>
    <name type="common">False flax</name>
    <name type="synonym">Myagrum sativum</name>
    <dbReference type="NCBI Taxonomy" id="90675"/>
    <lineage>
        <taxon>Eukaryota</taxon>
        <taxon>Viridiplantae</taxon>
        <taxon>Streptophyta</taxon>
        <taxon>Embryophyta</taxon>
        <taxon>Tracheophyta</taxon>
        <taxon>Spermatophyta</taxon>
        <taxon>Magnoliopsida</taxon>
        <taxon>eudicotyledons</taxon>
        <taxon>Gunneridae</taxon>
        <taxon>Pentapetalae</taxon>
        <taxon>rosids</taxon>
        <taxon>malvids</taxon>
        <taxon>Brassicales</taxon>
        <taxon>Brassicaceae</taxon>
        <taxon>Camelineae</taxon>
        <taxon>Camelina</taxon>
    </lineage>
</organism>
<dbReference type="RefSeq" id="XP_010474141.1">
    <property type="nucleotide sequence ID" value="XM_010475839.1"/>
</dbReference>
<dbReference type="Pfam" id="PF21530">
    <property type="entry name" value="Pif1_2B_dom"/>
    <property type="match status" value="1"/>
</dbReference>
<dbReference type="GeneID" id="104753611"/>
<dbReference type="PANTHER" id="PTHR23274:SF48">
    <property type="entry name" value="ATP-DEPENDENT DNA HELICASE"/>
    <property type="match status" value="1"/>
</dbReference>
<dbReference type="InterPro" id="IPR049163">
    <property type="entry name" value="Pif1-like_2B_dom"/>
</dbReference>